<dbReference type="InterPro" id="IPR026564">
    <property type="entry name" value="Transcrip_reg_TACO1-like_dom3"/>
</dbReference>
<dbReference type="InterPro" id="IPR049083">
    <property type="entry name" value="TACO1_YebC_N"/>
</dbReference>
<dbReference type="Gene3D" id="3.30.70.980">
    <property type="match status" value="1"/>
</dbReference>
<dbReference type="AlphaFoldDB" id="A0A0G0S535"/>
<reference evidence="6 7" key="1">
    <citation type="journal article" date="2015" name="Nature">
        <title>rRNA introns, odd ribosomes, and small enigmatic genomes across a large radiation of phyla.</title>
        <authorList>
            <person name="Brown C.T."/>
            <person name="Hug L.A."/>
            <person name="Thomas B.C."/>
            <person name="Sharon I."/>
            <person name="Castelle C.J."/>
            <person name="Singh A."/>
            <person name="Wilkins M.J."/>
            <person name="Williams K.H."/>
            <person name="Banfield J.F."/>
        </authorList>
    </citation>
    <scope>NUCLEOTIDE SEQUENCE [LARGE SCALE GENOMIC DNA]</scope>
</reference>
<dbReference type="PANTHER" id="PTHR12532:SF0">
    <property type="entry name" value="TRANSLATIONAL ACTIVATOR OF CYTOCHROME C OXIDASE 1"/>
    <property type="match status" value="1"/>
</dbReference>
<evidence type="ECO:0000313" key="7">
    <source>
        <dbReference type="Proteomes" id="UP000034793"/>
    </source>
</evidence>
<dbReference type="Pfam" id="PF20772">
    <property type="entry name" value="TACO1_YebC_N"/>
    <property type="match status" value="1"/>
</dbReference>
<name>A0A0G0S535_9BACT</name>
<protein>
    <submittedName>
        <fullName evidence="6">Transcriptional regulator, nonfunctional</fullName>
    </submittedName>
</protein>
<evidence type="ECO:0000313" key="6">
    <source>
        <dbReference type="EMBL" id="KKR29820.1"/>
    </source>
</evidence>
<evidence type="ECO:0000259" key="5">
    <source>
        <dbReference type="Pfam" id="PF20772"/>
    </source>
</evidence>
<dbReference type="InterPro" id="IPR002876">
    <property type="entry name" value="Transcrip_reg_TACO1-like"/>
</dbReference>
<dbReference type="Gene3D" id="1.10.10.200">
    <property type="match status" value="1"/>
</dbReference>
<dbReference type="EMBL" id="LBXL01000021">
    <property type="protein sequence ID" value="KKR29820.1"/>
    <property type="molecule type" value="Genomic_DNA"/>
</dbReference>
<dbReference type="InterPro" id="IPR017856">
    <property type="entry name" value="Integrase-like_N"/>
</dbReference>
<comment type="caution">
    <text evidence="6">The sequence shown here is derived from an EMBL/GenBank/DDBJ whole genome shotgun (WGS) entry which is preliminary data.</text>
</comment>
<feature type="domain" description="TACO1/YebC-like second and third" evidence="4">
    <location>
        <begin position="80"/>
        <end position="134"/>
    </location>
</feature>
<accession>A0A0G0S535</accession>
<dbReference type="GO" id="GO:0005737">
    <property type="term" value="C:cytoplasm"/>
    <property type="evidence" value="ECO:0007669"/>
    <property type="project" value="UniProtKB-ARBA"/>
</dbReference>
<dbReference type="Proteomes" id="UP000034793">
    <property type="component" value="Unassembled WGS sequence"/>
</dbReference>
<feature type="domain" description="TACO1/YebC-like second and third" evidence="4">
    <location>
        <begin position="139"/>
        <end position="176"/>
    </location>
</feature>
<evidence type="ECO:0000259" key="4">
    <source>
        <dbReference type="Pfam" id="PF01709"/>
    </source>
</evidence>
<proteinExistence type="inferred from homology"/>
<comment type="similarity">
    <text evidence="1">Belongs to the TACO1 family.</text>
</comment>
<gene>
    <name evidence="6" type="ORF">UT61_C0021G0011</name>
</gene>
<evidence type="ECO:0000256" key="3">
    <source>
        <dbReference type="ARBA" id="ARBA00023163"/>
    </source>
</evidence>
<organism evidence="6 7">
    <name type="scientific">Candidatus Woesebacteria bacterium GW2011_GWA1_39_8</name>
    <dbReference type="NCBI Taxonomy" id="1618552"/>
    <lineage>
        <taxon>Bacteria</taxon>
        <taxon>Candidatus Woeseibacteriota</taxon>
    </lineage>
</organism>
<dbReference type="InterPro" id="IPR029072">
    <property type="entry name" value="YebC-like"/>
</dbReference>
<feature type="domain" description="TACO1/YebC-like N-terminal" evidence="5">
    <location>
        <begin position="5"/>
        <end position="74"/>
    </location>
</feature>
<sequence length="177" mass="19197">MSGHNKWSKIKNKKAVTDAQKSKVFSKLVRFITVESKKAKGDVNSPGLRAAILKAKAENVPNDNIERAVKKGTGADAGEMEQITYEAYGPGGCALMIEALTDNRNKAAQEVKHILTKNGFELAAPGSAAWAFVKAVDGGWNPNMHIQIGEADGEKLNVLIEELEDNDEVQEVYTNAE</sequence>
<evidence type="ECO:0000256" key="2">
    <source>
        <dbReference type="ARBA" id="ARBA00023015"/>
    </source>
</evidence>
<dbReference type="FunFam" id="1.10.10.200:FF:000002">
    <property type="entry name" value="Probable transcriptional regulatory protein CLM62_37755"/>
    <property type="match status" value="1"/>
</dbReference>
<dbReference type="InterPro" id="IPR048300">
    <property type="entry name" value="TACO1_YebC-like_2nd/3rd_dom"/>
</dbReference>
<evidence type="ECO:0000256" key="1">
    <source>
        <dbReference type="ARBA" id="ARBA00008724"/>
    </source>
</evidence>
<dbReference type="PATRIC" id="fig|1618552.3.peg.647"/>
<dbReference type="SUPFAM" id="SSF75625">
    <property type="entry name" value="YebC-like"/>
    <property type="match status" value="1"/>
</dbReference>
<keyword evidence="2" id="KW-0805">Transcription regulation</keyword>
<dbReference type="Pfam" id="PF01709">
    <property type="entry name" value="Transcrip_reg"/>
    <property type="match status" value="2"/>
</dbReference>
<dbReference type="PANTHER" id="PTHR12532">
    <property type="entry name" value="TRANSLATIONAL ACTIVATOR OF CYTOCHROME C OXIDASE 1"/>
    <property type="match status" value="1"/>
</dbReference>
<keyword evidence="3" id="KW-0804">Transcription</keyword>